<sequence>GFCLRGQFGAHNVLVYSNLAVRLTGIHLVKFTKSGGDMDYEQFVASAEQLFILRESMPSDITTSLELIRGGIKDTNDPDMEDGSIPMTLYRVIVCLPSMYYNA</sequence>
<dbReference type="AlphaFoldDB" id="K3YLH8"/>
<name>K3YLH8_SETIT</name>
<dbReference type="EnsemblPlants" id="KQL00209">
    <property type="protein sequence ID" value="KQL00209"/>
    <property type="gene ID" value="SETIT_015102mg"/>
</dbReference>
<evidence type="ECO:0000313" key="2">
    <source>
        <dbReference type="Proteomes" id="UP000004995"/>
    </source>
</evidence>
<protein>
    <submittedName>
        <fullName evidence="1">Uncharacterized protein</fullName>
    </submittedName>
</protein>
<dbReference type="InParanoid" id="K3YLH8"/>
<dbReference type="EMBL" id="AGNK02003483">
    <property type="status" value="NOT_ANNOTATED_CDS"/>
    <property type="molecule type" value="Genomic_DNA"/>
</dbReference>
<dbReference type="Gramene" id="KQL00209">
    <property type="protein sequence ID" value="KQL00209"/>
    <property type="gene ID" value="SETIT_015102mg"/>
</dbReference>
<dbReference type="HOGENOM" id="CLU_2270728_0_0_1"/>
<dbReference type="Proteomes" id="UP000004995">
    <property type="component" value="Unassembled WGS sequence"/>
</dbReference>
<accession>K3YLH8</accession>
<reference evidence="2" key="1">
    <citation type="journal article" date="2012" name="Nat. Biotechnol.">
        <title>Reference genome sequence of the model plant Setaria.</title>
        <authorList>
            <person name="Bennetzen J.L."/>
            <person name="Schmutz J."/>
            <person name="Wang H."/>
            <person name="Percifield R."/>
            <person name="Hawkins J."/>
            <person name="Pontaroli A.C."/>
            <person name="Estep M."/>
            <person name="Feng L."/>
            <person name="Vaughn J.N."/>
            <person name="Grimwood J."/>
            <person name="Jenkins J."/>
            <person name="Barry K."/>
            <person name="Lindquist E."/>
            <person name="Hellsten U."/>
            <person name="Deshpande S."/>
            <person name="Wang X."/>
            <person name="Wu X."/>
            <person name="Mitros T."/>
            <person name="Triplett J."/>
            <person name="Yang X."/>
            <person name="Ye C.Y."/>
            <person name="Mauro-Herrera M."/>
            <person name="Wang L."/>
            <person name="Li P."/>
            <person name="Sharma M."/>
            <person name="Sharma R."/>
            <person name="Ronald P.C."/>
            <person name="Panaud O."/>
            <person name="Kellogg E.A."/>
            <person name="Brutnell T.P."/>
            <person name="Doust A.N."/>
            <person name="Tuskan G.A."/>
            <person name="Rokhsar D."/>
            <person name="Devos K.M."/>
        </authorList>
    </citation>
    <scope>NUCLEOTIDE SEQUENCE [LARGE SCALE GENOMIC DNA]</scope>
    <source>
        <strain evidence="2">cv. Yugu1</strain>
    </source>
</reference>
<organism evidence="1 2">
    <name type="scientific">Setaria italica</name>
    <name type="common">Foxtail millet</name>
    <name type="synonym">Panicum italicum</name>
    <dbReference type="NCBI Taxonomy" id="4555"/>
    <lineage>
        <taxon>Eukaryota</taxon>
        <taxon>Viridiplantae</taxon>
        <taxon>Streptophyta</taxon>
        <taxon>Embryophyta</taxon>
        <taxon>Tracheophyta</taxon>
        <taxon>Spermatophyta</taxon>
        <taxon>Magnoliopsida</taxon>
        <taxon>Liliopsida</taxon>
        <taxon>Poales</taxon>
        <taxon>Poaceae</taxon>
        <taxon>PACMAD clade</taxon>
        <taxon>Panicoideae</taxon>
        <taxon>Panicodae</taxon>
        <taxon>Paniceae</taxon>
        <taxon>Cenchrinae</taxon>
        <taxon>Setaria</taxon>
    </lineage>
</organism>
<keyword evidence="2" id="KW-1185">Reference proteome</keyword>
<evidence type="ECO:0000313" key="1">
    <source>
        <dbReference type="EnsemblPlants" id="KQL00209"/>
    </source>
</evidence>
<reference evidence="1" key="2">
    <citation type="submission" date="2018-08" db="UniProtKB">
        <authorList>
            <consortium name="EnsemblPlants"/>
        </authorList>
    </citation>
    <scope>IDENTIFICATION</scope>
    <source>
        <strain evidence="1">Yugu1</strain>
    </source>
</reference>
<proteinExistence type="predicted"/>